<protein>
    <recommendedName>
        <fullName evidence="5">AIG1-type G domain-containing protein</fullName>
    </recommendedName>
</protein>
<dbReference type="Gene3D" id="3.40.50.300">
    <property type="entry name" value="P-loop containing nucleotide triphosphate hydrolases"/>
    <property type="match status" value="1"/>
</dbReference>
<dbReference type="Pfam" id="PF04548">
    <property type="entry name" value="AIG1"/>
    <property type="match status" value="1"/>
</dbReference>
<reference evidence="6 7" key="1">
    <citation type="submission" date="2024-04" db="EMBL/GenBank/DDBJ databases">
        <authorList>
            <consortium name="Genoscope - CEA"/>
            <person name="William W."/>
        </authorList>
    </citation>
    <scope>NUCLEOTIDE SEQUENCE [LARGE SCALE GENOMIC DNA]</scope>
</reference>
<dbReference type="InterPro" id="IPR027417">
    <property type="entry name" value="P-loop_NTPase"/>
</dbReference>
<organism evidence="6 7">
    <name type="scientific">Lymnaea stagnalis</name>
    <name type="common">Great pond snail</name>
    <name type="synonym">Helix stagnalis</name>
    <dbReference type="NCBI Taxonomy" id="6523"/>
    <lineage>
        <taxon>Eukaryota</taxon>
        <taxon>Metazoa</taxon>
        <taxon>Spiralia</taxon>
        <taxon>Lophotrochozoa</taxon>
        <taxon>Mollusca</taxon>
        <taxon>Gastropoda</taxon>
        <taxon>Heterobranchia</taxon>
        <taxon>Euthyneura</taxon>
        <taxon>Panpulmonata</taxon>
        <taxon>Hygrophila</taxon>
        <taxon>Lymnaeoidea</taxon>
        <taxon>Lymnaeidae</taxon>
        <taxon>Lymnaea</taxon>
    </lineage>
</organism>
<keyword evidence="4" id="KW-0175">Coiled coil</keyword>
<dbReference type="Proteomes" id="UP001497497">
    <property type="component" value="Unassembled WGS sequence"/>
</dbReference>
<proteinExistence type="inferred from homology"/>
<evidence type="ECO:0000256" key="2">
    <source>
        <dbReference type="ARBA" id="ARBA00022741"/>
    </source>
</evidence>
<dbReference type="AlphaFoldDB" id="A0AAV2H6X5"/>
<dbReference type="InterPro" id="IPR006703">
    <property type="entry name" value="G_AIG1"/>
</dbReference>
<feature type="domain" description="AIG1-type G" evidence="5">
    <location>
        <begin position="3"/>
        <end position="218"/>
    </location>
</feature>
<keyword evidence="7" id="KW-1185">Reference proteome</keyword>
<feature type="coiled-coil region" evidence="4">
    <location>
        <begin position="211"/>
        <end position="256"/>
    </location>
</feature>
<evidence type="ECO:0000256" key="4">
    <source>
        <dbReference type="SAM" id="Coils"/>
    </source>
</evidence>
<evidence type="ECO:0000256" key="3">
    <source>
        <dbReference type="ARBA" id="ARBA00023134"/>
    </source>
</evidence>
<gene>
    <name evidence="6" type="ORF">GSLYS_00003632001</name>
</gene>
<dbReference type="PROSITE" id="PS51720">
    <property type="entry name" value="G_AIG1"/>
    <property type="match status" value="1"/>
</dbReference>
<accession>A0AAV2H6X5</accession>
<dbReference type="PANTHER" id="PTHR10903">
    <property type="entry name" value="GTPASE, IMAP FAMILY MEMBER-RELATED"/>
    <property type="match status" value="1"/>
</dbReference>
<evidence type="ECO:0000313" key="6">
    <source>
        <dbReference type="EMBL" id="CAL1529477.1"/>
    </source>
</evidence>
<dbReference type="FunFam" id="3.40.50.300:FF:000840">
    <property type="entry name" value="Immune-associated nucleotide-binding protein 9"/>
    <property type="match status" value="1"/>
</dbReference>
<dbReference type="InterPro" id="IPR045058">
    <property type="entry name" value="GIMA/IAN/Toc"/>
</dbReference>
<feature type="coiled-coil region" evidence="4">
    <location>
        <begin position="693"/>
        <end position="813"/>
    </location>
</feature>
<keyword evidence="3" id="KW-0342">GTP-binding</keyword>
<evidence type="ECO:0000313" key="7">
    <source>
        <dbReference type="Proteomes" id="UP001497497"/>
    </source>
</evidence>
<evidence type="ECO:0000259" key="5">
    <source>
        <dbReference type="PROSITE" id="PS51720"/>
    </source>
</evidence>
<comment type="caution">
    <text evidence="6">The sequence shown here is derived from an EMBL/GenBank/DDBJ whole genome shotgun (WGS) entry which is preliminary data.</text>
</comment>
<sequence length="1204" mass="140451">MSEEKYIFLLTGKTGVGKSALGNSIIGEKKFVSNDSDKSVTEECSIECANRSGLLVTVVDTPGFMDTEVTANEAKLKACKEIKHAMTKCPPDGKLAVIFVIKYGERFTEENQKALYILENIFGKENLWKSCILVMTMGELFDGNYEGKTSFKQYMTNQQNALGELFKKCNYKCVLFYNKTKDETKQIEQFNTLIQYMQELDQGYTKSKFQEAIKEQNRLELESKLSNYEQEFQEEIDQLKDKLDALNLTSESLDDITEIQDYILQMLNMVNDYDTPDKIYYKSGETRLLDKIRKSFEHLNQTTFKSKELVEQLKIKDELEVRINEILENIKKTNTQDKDINEIIVEFENELTKMDDTIIEGFVSKENSDYIYLNLNHCKQELELLKIKVQQQKETEINSKIQHFTQSFKSPEIEEIQRRELFNELKNEFNIFKSKFEQEKIYFREAFFKMVEESLTNIQNDIITKEETIMQLSKADQMEQDIIKLENQIKSTNTDATGVDSILSSFQESLNKMFLKLEKEDLRKDIQAIVNNLIHRALEELKILKDKVKQRKEKEIYTLINNISERLKLVKIGNNNVSISLEEIDKERMALIERLKQETNVMNETFFDNTSRLLDVINCNIKDKREALRQSKKTDTFLGNIEDLEKEIKDTKLTVTMIPNQIATFEEKIDTLKKKVQNEKLGLEFTFKLDEEIKNVREKMKNLIQSVKENKERELNSQIENLILRIKQTKHNDPSISTILITLKKDINDFEKELNKNKEQLNAYRCIMFQNLIVQATEELRKLEDIVEQFGRVRKLQLSIKDLASKINAIETTDKTVCELISENEKTLNTLQQQIIDSHFIDSFNKTLISEISTTRLSINKIKEQVKVMKQNELNKEIKNFQESLNKVNILNGNKVNNLNKIKDDVLKFEMKVKNEKFVSEEYRVTILGYATNIIKKINIEVENERQSKAANQIIEEYNNLIRNIFVTPPRSEQISKKLSDINNTFSNIKSRSDNINFDEKYSNSINVKRDEAGEKLAILKRYAHDSILEDISKISDILKTVDPTKQACLRTLDSIKFDLDKLNPRVQECKEMFDKCTHKYNALRKRAADFLPMQEKINGLISELSNLPKGTWVSTYHLYNEKACKLLVEVRENVIDATDADQLKTKLDKLIKIINDKKVRNDWQIAGKVFRFIPLLGGYIQDGMTSGIDEIDTNQFKDLGWTK</sequence>
<evidence type="ECO:0000256" key="1">
    <source>
        <dbReference type="ARBA" id="ARBA00008535"/>
    </source>
</evidence>
<dbReference type="GO" id="GO:0005525">
    <property type="term" value="F:GTP binding"/>
    <property type="evidence" value="ECO:0007669"/>
    <property type="project" value="UniProtKB-KW"/>
</dbReference>
<dbReference type="SUPFAM" id="SSF52540">
    <property type="entry name" value="P-loop containing nucleoside triphosphate hydrolases"/>
    <property type="match status" value="1"/>
</dbReference>
<dbReference type="EMBL" id="CAXITT010000049">
    <property type="protein sequence ID" value="CAL1529477.1"/>
    <property type="molecule type" value="Genomic_DNA"/>
</dbReference>
<keyword evidence="2" id="KW-0547">Nucleotide-binding</keyword>
<dbReference type="PANTHER" id="PTHR10903:SF184">
    <property type="entry name" value="GTP-BINDING PROTEIN A"/>
    <property type="match status" value="1"/>
</dbReference>
<comment type="similarity">
    <text evidence="1">Belongs to the TRAFAC class TrmE-Era-EngA-EngB-Septin-like GTPase superfamily. AIG1/Toc34/Toc159-like paraseptin GTPase family. IAN subfamily.</text>
</comment>
<name>A0AAV2H6X5_LYMST</name>
<feature type="coiled-coil region" evidence="4">
    <location>
        <begin position="475"/>
        <end position="554"/>
    </location>
</feature>